<dbReference type="EMBL" id="KC292025">
    <property type="protein sequence ID" value="AGM11313.1"/>
    <property type="molecule type" value="Genomic_DNA"/>
</dbReference>
<organism evidence="2 3">
    <name type="scientific">Haloarcula hispanica tailed virus 1</name>
    <dbReference type="NCBI Taxonomy" id="1273750"/>
    <lineage>
        <taxon>Viruses</taxon>
        <taxon>Duplodnaviria</taxon>
        <taxon>Heunggongvirae</taxon>
        <taxon>Uroviricota</taxon>
        <taxon>Caudoviricetes</taxon>
        <taxon>Madisaviridae</taxon>
        <taxon>Clampvirus</taxon>
        <taxon>Clampvirus italiense</taxon>
        <taxon>Clampvirus HHTV1</taxon>
    </lineage>
</organism>
<name>R4TMB6_9CAUD</name>
<evidence type="ECO:0000256" key="1">
    <source>
        <dbReference type="SAM" id="Phobius"/>
    </source>
</evidence>
<reference evidence="2 3" key="1">
    <citation type="submission" date="2012-12" db="EMBL/GenBank/DDBJ databases">
        <authorList>
            <person name="Sencilo A."/>
            <person name="Jacobs-Sera D."/>
            <person name="Russell D.A."/>
            <person name="Ko C."/>
            <person name="Atanasova N."/>
            <person name="Osterlund E."/>
            <person name="Oksanen H.M."/>
            <person name="Bamford D.H."/>
            <person name="Hatfull G.F."/>
            <person name="Roine E."/>
            <person name="Hendrix R.W."/>
        </authorList>
    </citation>
    <scope>NUCLEOTIDE SEQUENCE [LARGE SCALE GENOMIC DNA]</scope>
</reference>
<keyword evidence="3" id="KW-1185">Reference proteome</keyword>
<gene>
    <name evidence="2" type="primary">59</name>
    <name evidence="2" type="ORF">HHTV1_59</name>
</gene>
<keyword evidence="1" id="KW-0472">Membrane</keyword>
<keyword evidence="1" id="KW-1133">Transmembrane helix</keyword>
<evidence type="ECO:0000313" key="3">
    <source>
        <dbReference type="Proteomes" id="UP000203449"/>
    </source>
</evidence>
<evidence type="ECO:0000313" key="2">
    <source>
        <dbReference type="EMBL" id="AGM11313.1"/>
    </source>
</evidence>
<feature type="transmembrane region" description="Helical" evidence="1">
    <location>
        <begin position="6"/>
        <end position="26"/>
    </location>
</feature>
<sequence length="41" mass="4419">MIAEPLILAAAGILLFILGLLIGMALERSAVKNARREDLIE</sequence>
<dbReference type="KEGG" id="vg:16194201"/>
<protein>
    <submittedName>
        <fullName evidence="2">Uncharacterized protein</fullName>
    </submittedName>
</protein>
<accession>R4TMB6</accession>
<dbReference type="Proteomes" id="UP000203449">
    <property type="component" value="Segment"/>
</dbReference>
<proteinExistence type="predicted"/>
<dbReference type="GeneID" id="16194201"/>
<keyword evidence="1" id="KW-0812">Transmembrane</keyword>
<dbReference type="RefSeq" id="YP_008058749.1">
    <property type="nucleotide sequence ID" value="NC_021322.1"/>
</dbReference>